<organism evidence="2 3">
    <name type="scientific">Ambispora gerdemannii</name>
    <dbReference type="NCBI Taxonomy" id="144530"/>
    <lineage>
        <taxon>Eukaryota</taxon>
        <taxon>Fungi</taxon>
        <taxon>Fungi incertae sedis</taxon>
        <taxon>Mucoromycota</taxon>
        <taxon>Glomeromycotina</taxon>
        <taxon>Glomeromycetes</taxon>
        <taxon>Archaeosporales</taxon>
        <taxon>Ambisporaceae</taxon>
        <taxon>Ambispora</taxon>
    </lineage>
</organism>
<dbReference type="Proteomes" id="UP000789831">
    <property type="component" value="Unassembled WGS sequence"/>
</dbReference>
<dbReference type="EMBL" id="CAJVPL010001162">
    <property type="protein sequence ID" value="CAG8556328.1"/>
    <property type="molecule type" value="Genomic_DNA"/>
</dbReference>
<gene>
    <name evidence="2" type="ORF">AGERDE_LOCUS6928</name>
</gene>
<dbReference type="OrthoDB" id="2320506at2759"/>
<name>A0A9N9FRC7_9GLOM</name>
<dbReference type="InterPro" id="IPR011009">
    <property type="entry name" value="Kinase-like_dom_sf"/>
</dbReference>
<sequence>MAQLFAHYLNTFFYLAYINRRTRLNTEIWLSAPATTTETDKGIYVRNHGTQMSFPIQLTATTRRQALGRFNSPPGAEVPEKILQEYFIDECKALSRSTKLVVEDSHSIPLLATRKPDFAFIQKGSPLNALDVVAVGEIRKCAGNKFSNADIGHAVSFGEKVLQIQPRRTYVYVVLTDCKVICIFKVKKHDSNTHDNIRFSYEYTPPYKLTYEIKGTPPPGWRHLVTVMECSPDQLGWIEPSLNFGSDTVTLVRPISTGRTSIVYEGKLNDGISVVVKIAKSDKYWSCFEKEKAVLEALSSLNSSHLQTLLLDNEGTLVTTPLCTKVNNLRKEDIGNIINTLKTLHSEFKLVHMDLRKYNFLRSDKGDILIIDWGYSATIDETGPFAGALECMPNDILASLADGGQITYSGRIDLICLAKAFYLMLHKPPNVERISFGASHNISSRAQNILAFWESNAESELWNKIFQDAEGLRYDSLIQELEKLF</sequence>
<evidence type="ECO:0000259" key="1">
    <source>
        <dbReference type="PROSITE" id="PS50011"/>
    </source>
</evidence>
<keyword evidence="3" id="KW-1185">Reference proteome</keyword>
<dbReference type="Pfam" id="PF20713">
    <property type="entry name" value="DUF6826"/>
    <property type="match status" value="1"/>
</dbReference>
<reference evidence="2" key="1">
    <citation type="submission" date="2021-06" db="EMBL/GenBank/DDBJ databases">
        <authorList>
            <person name="Kallberg Y."/>
            <person name="Tangrot J."/>
            <person name="Rosling A."/>
        </authorList>
    </citation>
    <scope>NUCLEOTIDE SEQUENCE</scope>
    <source>
        <strain evidence="2">MT106</strain>
    </source>
</reference>
<dbReference type="GO" id="GO:0004672">
    <property type="term" value="F:protein kinase activity"/>
    <property type="evidence" value="ECO:0007669"/>
    <property type="project" value="InterPro"/>
</dbReference>
<dbReference type="AlphaFoldDB" id="A0A9N9FRC7"/>
<proteinExistence type="predicted"/>
<evidence type="ECO:0000313" key="2">
    <source>
        <dbReference type="EMBL" id="CAG8556328.1"/>
    </source>
</evidence>
<dbReference type="Gene3D" id="1.10.510.10">
    <property type="entry name" value="Transferase(Phosphotransferase) domain 1"/>
    <property type="match status" value="1"/>
</dbReference>
<dbReference type="SMART" id="SM00220">
    <property type="entry name" value="S_TKc"/>
    <property type="match status" value="1"/>
</dbReference>
<dbReference type="InterPro" id="IPR000719">
    <property type="entry name" value="Prot_kinase_dom"/>
</dbReference>
<dbReference type="PROSITE" id="PS50011">
    <property type="entry name" value="PROTEIN_KINASE_DOM"/>
    <property type="match status" value="1"/>
</dbReference>
<evidence type="ECO:0000313" key="3">
    <source>
        <dbReference type="Proteomes" id="UP000789831"/>
    </source>
</evidence>
<accession>A0A9N9FRC7</accession>
<feature type="domain" description="Protein kinase" evidence="1">
    <location>
        <begin position="249"/>
        <end position="485"/>
    </location>
</feature>
<dbReference type="Pfam" id="PF00069">
    <property type="entry name" value="Pkinase"/>
    <property type="match status" value="1"/>
</dbReference>
<protein>
    <submittedName>
        <fullName evidence="2">7749_t:CDS:1</fullName>
    </submittedName>
</protein>
<dbReference type="SUPFAM" id="SSF56112">
    <property type="entry name" value="Protein kinase-like (PK-like)"/>
    <property type="match status" value="1"/>
</dbReference>
<dbReference type="InterPro" id="IPR049229">
    <property type="entry name" value="DUF6826"/>
</dbReference>
<dbReference type="GO" id="GO:0005524">
    <property type="term" value="F:ATP binding"/>
    <property type="evidence" value="ECO:0007669"/>
    <property type="project" value="InterPro"/>
</dbReference>
<comment type="caution">
    <text evidence="2">The sequence shown here is derived from an EMBL/GenBank/DDBJ whole genome shotgun (WGS) entry which is preliminary data.</text>
</comment>